<comment type="subunit">
    <text evidence="3">F-type ATPases have 2 components, CF(1) - the catalytic core - and CF(0) - the membrane proton channel.</text>
</comment>
<evidence type="ECO:0000256" key="5">
    <source>
        <dbReference type="ARBA" id="ARBA00022547"/>
    </source>
</evidence>
<keyword evidence="8" id="KW-1133">Transmembrane helix</keyword>
<organism evidence="13">
    <name type="scientific">Leptestheria brevirostris</name>
    <dbReference type="NCBI Taxonomy" id="2653809"/>
    <lineage>
        <taxon>Eukaryota</taxon>
        <taxon>Metazoa</taxon>
        <taxon>Ecdysozoa</taxon>
        <taxon>Arthropoda</taxon>
        <taxon>Crustacea</taxon>
        <taxon>Branchiopoda</taxon>
        <taxon>Diplostraca</taxon>
        <taxon>Spinicaudata</taxon>
        <taxon>Leptestheriidae</taxon>
        <taxon>Leptestheria</taxon>
    </lineage>
</organism>
<evidence type="ECO:0000256" key="2">
    <source>
        <dbReference type="ARBA" id="ARBA00008892"/>
    </source>
</evidence>
<evidence type="ECO:0000256" key="11">
    <source>
        <dbReference type="ARBA" id="ARBA00023136"/>
    </source>
</evidence>
<dbReference type="GO" id="GO:0031966">
    <property type="term" value="C:mitochondrial membrane"/>
    <property type="evidence" value="ECO:0007669"/>
    <property type="project" value="UniProtKB-SubCell"/>
</dbReference>
<dbReference type="GO" id="GO:0045259">
    <property type="term" value="C:proton-transporting ATP synthase complex"/>
    <property type="evidence" value="ECO:0007669"/>
    <property type="project" value="UniProtKB-KW"/>
</dbReference>
<proteinExistence type="inferred from homology"/>
<evidence type="ECO:0000256" key="4">
    <source>
        <dbReference type="ARBA" id="ARBA00022448"/>
    </source>
</evidence>
<dbReference type="InterPro" id="IPR001421">
    <property type="entry name" value="ATP8_metazoa"/>
</dbReference>
<accession>A0A7M1ICP6</accession>
<dbReference type="Pfam" id="PF00895">
    <property type="entry name" value="ATP-synt_8"/>
    <property type="match status" value="1"/>
</dbReference>
<gene>
    <name evidence="13" type="primary">ATP8</name>
</gene>
<evidence type="ECO:0000256" key="6">
    <source>
        <dbReference type="ARBA" id="ARBA00022692"/>
    </source>
</evidence>
<dbReference type="RefSeq" id="YP_010026293.1">
    <property type="nucleotide sequence ID" value="NC_053747.1"/>
</dbReference>
<keyword evidence="6 12" id="KW-0812">Transmembrane</keyword>
<keyword evidence="9 12" id="KW-0406">Ion transport</keyword>
<keyword evidence="10 12" id="KW-0496">Mitochondrion</keyword>
<dbReference type="AlphaFoldDB" id="A0A7M1ICP6"/>
<dbReference type="GO" id="GO:0015986">
    <property type="term" value="P:proton motive force-driven ATP synthesis"/>
    <property type="evidence" value="ECO:0007669"/>
    <property type="project" value="InterPro"/>
</dbReference>
<name>A0A7M1ICP6_9CRUS</name>
<sequence>MPQMAPLSWLGLFLFFTFVFVLFLTASYSATSSCQSPLPGTANKILSMSWEW</sequence>
<evidence type="ECO:0000256" key="10">
    <source>
        <dbReference type="ARBA" id="ARBA00023128"/>
    </source>
</evidence>
<evidence type="ECO:0000256" key="8">
    <source>
        <dbReference type="ARBA" id="ARBA00022989"/>
    </source>
</evidence>
<dbReference type="GO" id="GO:0015078">
    <property type="term" value="F:proton transmembrane transporter activity"/>
    <property type="evidence" value="ECO:0007669"/>
    <property type="project" value="InterPro"/>
</dbReference>
<comment type="similarity">
    <text evidence="2 12">Belongs to the ATPase protein 8 family.</text>
</comment>
<evidence type="ECO:0000256" key="1">
    <source>
        <dbReference type="ARBA" id="ARBA00004304"/>
    </source>
</evidence>
<protein>
    <recommendedName>
        <fullName evidence="12">ATP synthase complex subunit 8</fullName>
    </recommendedName>
</protein>
<evidence type="ECO:0000256" key="3">
    <source>
        <dbReference type="ARBA" id="ARBA00011291"/>
    </source>
</evidence>
<evidence type="ECO:0000256" key="7">
    <source>
        <dbReference type="ARBA" id="ARBA00022781"/>
    </source>
</evidence>
<reference evidence="13" key="1">
    <citation type="submission" date="2019-10" db="EMBL/GenBank/DDBJ databases">
        <title>The complete mitogenome of Leptestheria brevirostris Barnard, 1924, a rockpool clam shrimp (Branchiopoda: Spinicaudata) from Central District, Botswana.</title>
        <authorList>
            <person name="Tladi M."/>
            <person name="Emami-Khoyi A."/>
            <person name="Dalu T."/>
            <person name="Oliver J."/>
            <person name="Teske P."/>
            <person name="Roger C."/>
            <person name="Nyamukondiwa C."/>
            <person name="Wasserman R."/>
        </authorList>
    </citation>
    <scope>NUCLEOTIDE SEQUENCE</scope>
</reference>
<evidence type="ECO:0000256" key="9">
    <source>
        <dbReference type="ARBA" id="ARBA00023065"/>
    </source>
</evidence>
<evidence type="ECO:0000256" key="12">
    <source>
        <dbReference type="RuleBase" id="RU003661"/>
    </source>
</evidence>
<dbReference type="CTD" id="4509"/>
<keyword evidence="7 12" id="KW-0375">Hydrogen ion transport</keyword>
<keyword evidence="4 12" id="KW-0813">Transport</keyword>
<dbReference type="GeneID" id="63367495"/>
<dbReference type="EMBL" id="MN548772">
    <property type="protein sequence ID" value="QOQ37308.1"/>
    <property type="molecule type" value="Genomic_DNA"/>
</dbReference>
<keyword evidence="11" id="KW-0472">Membrane</keyword>
<geneLocation type="mitochondrion" evidence="13"/>
<evidence type="ECO:0000313" key="13">
    <source>
        <dbReference type="EMBL" id="QOQ37308.1"/>
    </source>
</evidence>
<keyword evidence="5 12" id="KW-0138">CF(0)</keyword>
<comment type="subcellular location">
    <subcellularLocation>
        <location evidence="1 12">Mitochondrion membrane</location>
        <topology evidence="1 12">Single-pass membrane protein</topology>
    </subcellularLocation>
</comment>